<protein>
    <submittedName>
        <fullName evidence="1">Uncharacterized protein</fullName>
    </submittedName>
</protein>
<dbReference type="EMBL" id="NRRY01000010">
    <property type="protein sequence ID" value="MBK1618475.1"/>
    <property type="molecule type" value="Genomic_DNA"/>
</dbReference>
<reference evidence="1 2" key="1">
    <citation type="journal article" date="2020" name="Microorganisms">
        <title>Osmotic Adaptation and Compatible Solute Biosynthesis of Phototrophic Bacteria as Revealed from Genome Analyses.</title>
        <authorList>
            <person name="Imhoff J.F."/>
            <person name="Rahn T."/>
            <person name="Kunzel S."/>
            <person name="Keller A."/>
            <person name="Neulinger S.C."/>
        </authorList>
    </citation>
    <scope>NUCLEOTIDE SEQUENCE [LARGE SCALE GENOMIC DNA]</scope>
    <source>
        <strain evidence="1 2">DSM 25653</strain>
    </source>
</reference>
<proteinExistence type="predicted"/>
<dbReference type="AlphaFoldDB" id="A0A9X0W7P0"/>
<name>A0A9X0W7P0_9GAMM</name>
<sequence length="65" mass="6907">MTDAIGRSVRLFLVEGKSTGLITAEIMNWTGHVLTGPRTELLNPCSSVLRSQSVRPGPPVACSTP</sequence>
<evidence type="ECO:0000313" key="1">
    <source>
        <dbReference type="EMBL" id="MBK1618475.1"/>
    </source>
</evidence>
<keyword evidence="2" id="KW-1185">Reference proteome</keyword>
<accession>A0A9X0W7P0</accession>
<dbReference type="Proteomes" id="UP001138768">
    <property type="component" value="Unassembled WGS sequence"/>
</dbReference>
<comment type="caution">
    <text evidence="1">The sequence shown here is derived from an EMBL/GenBank/DDBJ whole genome shotgun (WGS) entry which is preliminary data.</text>
</comment>
<gene>
    <name evidence="1" type="ORF">CKO42_08495</name>
</gene>
<dbReference type="RefSeq" id="WP_200242192.1">
    <property type="nucleotide sequence ID" value="NZ_NRRY01000010.1"/>
</dbReference>
<organism evidence="1 2">
    <name type="scientific">Lamprobacter modestohalophilus</name>
    <dbReference type="NCBI Taxonomy" id="1064514"/>
    <lineage>
        <taxon>Bacteria</taxon>
        <taxon>Pseudomonadati</taxon>
        <taxon>Pseudomonadota</taxon>
        <taxon>Gammaproteobacteria</taxon>
        <taxon>Chromatiales</taxon>
        <taxon>Chromatiaceae</taxon>
        <taxon>Lamprobacter</taxon>
    </lineage>
</organism>
<evidence type="ECO:0000313" key="2">
    <source>
        <dbReference type="Proteomes" id="UP001138768"/>
    </source>
</evidence>